<evidence type="ECO:0000256" key="13">
    <source>
        <dbReference type="ARBA" id="ARBA00023136"/>
    </source>
</evidence>
<sequence length="253" mass="25961">MKSDMIPSFMRDIGVAFCLLTRLPMPALPTAAFERGARSVWAYPLVGATLGMIAGGVGAAALFLGMPAGIAAGLTLAALILTTGGMHEDGLADTADGFWGGFDRDRRLEIMKDSQIGTYGTLSLIVTSGLRWAALAVLLPTGIAPVVAAACLSRAAMPVMMHYVPHARGDGLSQSVGRPALRVVLLGLFIAVSVGAVLMGPVILPALLVVVGVVLAAAKLAHHKIGGQTGDVLGATQLVAELLILLTFIMALS</sequence>
<dbReference type="InterPro" id="IPR003805">
    <property type="entry name" value="CobS"/>
</dbReference>
<dbReference type="AlphaFoldDB" id="F7ZH09"/>
<evidence type="ECO:0000256" key="1">
    <source>
        <dbReference type="ARBA" id="ARBA00001946"/>
    </source>
</evidence>
<evidence type="ECO:0000256" key="4">
    <source>
        <dbReference type="ARBA" id="ARBA00010561"/>
    </source>
</evidence>
<evidence type="ECO:0000256" key="16">
    <source>
        <dbReference type="ARBA" id="ARBA00032853"/>
    </source>
</evidence>
<evidence type="ECO:0000256" key="9">
    <source>
        <dbReference type="ARBA" id="ARBA00022679"/>
    </source>
</evidence>
<dbReference type="Pfam" id="PF02654">
    <property type="entry name" value="CobS"/>
    <property type="match status" value="1"/>
</dbReference>
<dbReference type="EMBL" id="CP002623">
    <property type="protein sequence ID" value="AEI94851.1"/>
    <property type="molecule type" value="Genomic_DNA"/>
</dbReference>
<evidence type="ECO:0000256" key="12">
    <source>
        <dbReference type="ARBA" id="ARBA00022989"/>
    </source>
</evidence>
<keyword evidence="11 19" id="KW-0460">Magnesium</keyword>
<evidence type="ECO:0000313" key="20">
    <source>
        <dbReference type="EMBL" id="AEI94851.1"/>
    </source>
</evidence>
<evidence type="ECO:0000313" key="21">
    <source>
        <dbReference type="Proteomes" id="UP000001353"/>
    </source>
</evidence>
<comment type="catalytic activity">
    <reaction evidence="17 19">
        <text>alpha-ribazole + adenosylcob(III)inamide-GDP = adenosylcob(III)alamin + GMP + H(+)</text>
        <dbReference type="Rhea" id="RHEA:16049"/>
        <dbReference type="ChEBI" id="CHEBI:10329"/>
        <dbReference type="ChEBI" id="CHEBI:15378"/>
        <dbReference type="ChEBI" id="CHEBI:18408"/>
        <dbReference type="ChEBI" id="CHEBI:58115"/>
        <dbReference type="ChEBI" id="CHEBI:60487"/>
        <dbReference type="EC" id="2.7.8.26"/>
    </reaction>
</comment>
<dbReference type="KEGG" id="rli:RLO149_c028940"/>
<evidence type="ECO:0000256" key="2">
    <source>
        <dbReference type="ARBA" id="ARBA00004651"/>
    </source>
</evidence>
<dbReference type="NCBIfam" id="TIGR00317">
    <property type="entry name" value="cobS"/>
    <property type="match status" value="1"/>
</dbReference>
<comment type="cofactor">
    <cofactor evidence="1 19">
        <name>Mg(2+)</name>
        <dbReference type="ChEBI" id="CHEBI:18420"/>
    </cofactor>
</comment>
<evidence type="ECO:0000256" key="7">
    <source>
        <dbReference type="ARBA" id="ARBA00022475"/>
    </source>
</evidence>
<dbReference type="GO" id="GO:0005886">
    <property type="term" value="C:plasma membrane"/>
    <property type="evidence" value="ECO:0007669"/>
    <property type="project" value="UniProtKB-SubCell"/>
</dbReference>
<name>F7ZH09_ROSLO</name>
<dbReference type="STRING" id="391595.RLO149_c028940"/>
<comment type="caution">
    <text evidence="19">Lacks conserved residue(s) required for the propagation of feature annotation.</text>
</comment>
<dbReference type="GO" id="GO:0009236">
    <property type="term" value="P:cobalamin biosynthetic process"/>
    <property type="evidence" value="ECO:0007669"/>
    <property type="project" value="UniProtKB-UniRule"/>
</dbReference>
<feature type="transmembrane region" description="Helical" evidence="19">
    <location>
        <begin position="52"/>
        <end position="81"/>
    </location>
</feature>
<feature type="transmembrane region" description="Helical" evidence="19">
    <location>
        <begin position="176"/>
        <end position="196"/>
    </location>
</feature>
<dbReference type="GO" id="GO:0008818">
    <property type="term" value="F:cobalamin 5'-phosphate synthase activity"/>
    <property type="evidence" value="ECO:0007669"/>
    <property type="project" value="UniProtKB-UniRule"/>
</dbReference>
<comment type="similarity">
    <text evidence="4 19">Belongs to the CobS family.</text>
</comment>
<evidence type="ECO:0000256" key="11">
    <source>
        <dbReference type="ARBA" id="ARBA00022842"/>
    </source>
</evidence>
<evidence type="ECO:0000256" key="14">
    <source>
        <dbReference type="ARBA" id="ARBA00025228"/>
    </source>
</evidence>
<evidence type="ECO:0000256" key="18">
    <source>
        <dbReference type="ARBA" id="ARBA00049504"/>
    </source>
</evidence>
<evidence type="ECO:0000256" key="15">
    <source>
        <dbReference type="ARBA" id="ARBA00032605"/>
    </source>
</evidence>
<keyword evidence="10 19" id="KW-0812">Transmembrane</keyword>
<dbReference type="UniPathway" id="UPA00148">
    <property type="reaction ID" value="UER00238"/>
</dbReference>
<evidence type="ECO:0000256" key="17">
    <source>
        <dbReference type="ARBA" id="ARBA00048623"/>
    </source>
</evidence>
<organism evidence="20 21">
    <name type="scientific">Roseobacter litoralis (strain ATCC 49566 / DSM 6996 / JCM 21268 / NBRC 15278 / OCh 149)</name>
    <dbReference type="NCBI Taxonomy" id="391595"/>
    <lineage>
        <taxon>Bacteria</taxon>
        <taxon>Pseudomonadati</taxon>
        <taxon>Pseudomonadota</taxon>
        <taxon>Alphaproteobacteria</taxon>
        <taxon>Rhodobacterales</taxon>
        <taxon>Roseobacteraceae</taxon>
        <taxon>Roseobacter</taxon>
    </lineage>
</organism>
<keyword evidence="8 19" id="KW-0169">Cobalamin biosynthesis</keyword>
<keyword evidence="9 19" id="KW-0808">Transferase</keyword>
<dbReference type="EC" id="2.7.8.26" evidence="5 19"/>
<keyword evidence="12 19" id="KW-1133">Transmembrane helix</keyword>
<dbReference type="GO" id="GO:0051073">
    <property type="term" value="F:adenosylcobinamide-GDP ribazoletransferase activity"/>
    <property type="evidence" value="ECO:0007669"/>
    <property type="project" value="UniProtKB-UniRule"/>
</dbReference>
<evidence type="ECO:0000256" key="5">
    <source>
        <dbReference type="ARBA" id="ARBA00013200"/>
    </source>
</evidence>
<evidence type="ECO:0000256" key="3">
    <source>
        <dbReference type="ARBA" id="ARBA00004663"/>
    </source>
</evidence>
<reference evidence="20 21" key="1">
    <citation type="journal article" date="2011" name="BMC Genomics">
        <title>Comparative genome analysis and genome-guided physiological analysis of Roseobacter litoralis.</title>
        <authorList>
            <person name="Kalhoefer D."/>
            <person name="Thole S."/>
            <person name="Voget S."/>
            <person name="Lehmann R."/>
            <person name="Liesegang H."/>
            <person name="Wollher A."/>
            <person name="Daniel R."/>
            <person name="Simon M."/>
            <person name="Brinkhoff T."/>
        </authorList>
    </citation>
    <scope>NUCLEOTIDE SEQUENCE [LARGE SCALE GENOMIC DNA]</scope>
    <source>
        <strain evidence="21">ATCC 49566 / DSM 6996 / JCM 21268 / NBRC 15278 / OCh 149</strain>
    </source>
</reference>
<dbReference type="HAMAP" id="MF_00719">
    <property type="entry name" value="CobS"/>
    <property type="match status" value="1"/>
</dbReference>
<dbReference type="Proteomes" id="UP000001353">
    <property type="component" value="Chromosome"/>
</dbReference>
<comment type="catalytic activity">
    <reaction evidence="18 19">
        <text>alpha-ribazole 5'-phosphate + adenosylcob(III)inamide-GDP = adenosylcob(III)alamin 5'-phosphate + GMP + H(+)</text>
        <dbReference type="Rhea" id="RHEA:23560"/>
        <dbReference type="ChEBI" id="CHEBI:15378"/>
        <dbReference type="ChEBI" id="CHEBI:57918"/>
        <dbReference type="ChEBI" id="CHEBI:58115"/>
        <dbReference type="ChEBI" id="CHEBI:60487"/>
        <dbReference type="ChEBI" id="CHEBI:60493"/>
        <dbReference type="EC" id="2.7.8.26"/>
    </reaction>
</comment>
<accession>F7ZH09</accession>
<comment type="subcellular location">
    <subcellularLocation>
        <location evidence="19">Cell inner membrane</location>
        <topology evidence="19">Multi-pass membrane protein</topology>
    </subcellularLocation>
    <subcellularLocation>
        <location evidence="2">Cell membrane</location>
        <topology evidence="2">Multi-pass membrane protein</topology>
    </subcellularLocation>
</comment>
<proteinExistence type="inferred from homology"/>
<evidence type="ECO:0000256" key="19">
    <source>
        <dbReference type="HAMAP-Rule" id="MF_00719"/>
    </source>
</evidence>
<gene>
    <name evidence="19 20" type="primary">cobS</name>
    <name evidence="20" type="ordered locus">RLO149_c028940</name>
</gene>
<dbReference type="RefSeq" id="WP_013962764.1">
    <property type="nucleotide sequence ID" value="NC_015730.1"/>
</dbReference>
<dbReference type="HOGENOM" id="CLU_057426_1_0_5"/>
<dbReference type="PANTHER" id="PTHR34148">
    <property type="entry name" value="ADENOSYLCOBINAMIDE-GDP RIBAZOLETRANSFERASE"/>
    <property type="match status" value="1"/>
</dbReference>
<dbReference type="PANTHER" id="PTHR34148:SF1">
    <property type="entry name" value="ADENOSYLCOBINAMIDE-GDP RIBAZOLETRANSFERASE"/>
    <property type="match status" value="1"/>
</dbReference>
<protein>
    <recommendedName>
        <fullName evidence="6 19">Adenosylcobinamide-GDP ribazoletransferase</fullName>
        <ecNumber evidence="5 19">2.7.8.26</ecNumber>
    </recommendedName>
    <alternativeName>
        <fullName evidence="16 19">Cobalamin synthase</fullName>
    </alternativeName>
    <alternativeName>
        <fullName evidence="15 19">Cobalamin-5'-phosphate synthase</fullName>
    </alternativeName>
</protein>
<keyword evidence="21" id="KW-1185">Reference proteome</keyword>
<keyword evidence="13 19" id="KW-0472">Membrane</keyword>
<keyword evidence="7 19" id="KW-1003">Cell membrane</keyword>
<feature type="transmembrane region" description="Helical" evidence="19">
    <location>
        <begin position="232"/>
        <end position="252"/>
    </location>
</feature>
<evidence type="ECO:0000256" key="8">
    <source>
        <dbReference type="ARBA" id="ARBA00022573"/>
    </source>
</evidence>
<comment type="pathway">
    <text evidence="3 19">Cofactor biosynthesis; adenosylcobalamin biosynthesis; adenosylcobalamin from cob(II)yrinate a,c-diamide: step 7/7.</text>
</comment>
<comment type="function">
    <text evidence="14 19">Joins adenosylcobinamide-GDP and alpha-ribazole to generate adenosylcobalamin (Ado-cobalamin). Also synthesizes adenosylcobalamin 5'-phosphate from adenosylcobinamide-GDP and alpha-ribazole 5'-phosphate.</text>
</comment>
<evidence type="ECO:0000256" key="6">
    <source>
        <dbReference type="ARBA" id="ARBA00015850"/>
    </source>
</evidence>
<keyword evidence="19" id="KW-0997">Cell inner membrane</keyword>
<dbReference type="eggNOG" id="COG0368">
    <property type="taxonomic scope" value="Bacteria"/>
</dbReference>
<evidence type="ECO:0000256" key="10">
    <source>
        <dbReference type="ARBA" id="ARBA00022692"/>
    </source>
</evidence>